<name>A0A7Y4IMJ5_MYXXA</name>
<comment type="caution">
    <text evidence="1">The sequence shown here is derived from an EMBL/GenBank/DDBJ whole genome shotgun (WGS) entry which is preliminary data.</text>
</comment>
<accession>A0A7Y4IMJ5</accession>
<organism evidence="1 2">
    <name type="scientific">Myxococcus xanthus</name>
    <dbReference type="NCBI Taxonomy" id="34"/>
    <lineage>
        <taxon>Bacteria</taxon>
        <taxon>Pseudomonadati</taxon>
        <taxon>Myxococcota</taxon>
        <taxon>Myxococcia</taxon>
        <taxon>Myxococcales</taxon>
        <taxon>Cystobacterineae</taxon>
        <taxon>Myxococcaceae</taxon>
        <taxon>Myxococcus</taxon>
    </lineage>
</organism>
<sequence length="376" mass="42413">MRFTYKLQCELPFTLCLPNETFHVALGDGPTFSLGVNNETYSLRFISNGKMSTAFASREMLLANFPDLQTHDFSEKMRTVVFHEEHEDIDEASLPALDNLVECMEEDLVKQGARYDAPTALAADAKQRLADLSGPELTEFKLRHQQLFHARPKRLPLASDFLRATNRLIRHYMVEVDDPFVEEIGLGHLALTTMLGIFIEFSVDGLVLESAPFVDKVPLVLKRPWRPITLENTLSIHKGVGAPASPDFARVLLRRAENLVERTAYRNAIAEAAAALEIVVAKSIQRAMASQGKSQSEIDTELDSTKFDFQKRAKTQLKNWRGKGASDLDPSLWTQIVSDRRNHRNAIVHSDREPSETDARDVVARFRRMAELILAL</sequence>
<dbReference type="AlphaFoldDB" id="A0A7Y4IMJ5"/>
<proteinExistence type="predicted"/>
<dbReference type="EMBL" id="JABFNT010000093">
    <property type="protein sequence ID" value="NOJ81605.1"/>
    <property type="molecule type" value="Genomic_DNA"/>
</dbReference>
<protein>
    <recommendedName>
        <fullName evidence="3">Apea-like HEPN domain-containing protein</fullName>
    </recommendedName>
</protein>
<gene>
    <name evidence="1" type="ORF">HNV28_25275</name>
</gene>
<evidence type="ECO:0000313" key="1">
    <source>
        <dbReference type="EMBL" id="NOJ81605.1"/>
    </source>
</evidence>
<dbReference type="RefSeq" id="WP_171443612.1">
    <property type="nucleotide sequence ID" value="NZ_JABFNS010000101.1"/>
</dbReference>
<reference evidence="1 2" key="1">
    <citation type="submission" date="2020-05" db="EMBL/GenBank/DDBJ databases">
        <authorList>
            <person name="Whitworth D."/>
        </authorList>
    </citation>
    <scope>NUCLEOTIDE SEQUENCE [LARGE SCALE GENOMIC DNA]</scope>
    <source>
        <strain evidence="1 2">AM005</strain>
    </source>
</reference>
<evidence type="ECO:0008006" key="3">
    <source>
        <dbReference type="Google" id="ProtNLM"/>
    </source>
</evidence>
<dbReference type="Proteomes" id="UP000533080">
    <property type="component" value="Unassembled WGS sequence"/>
</dbReference>
<evidence type="ECO:0000313" key="2">
    <source>
        <dbReference type="Proteomes" id="UP000533080"/>
    </source>
</evidence>